<proteinExistence type="predicted"/>
<accession>A0A2K3KUH5</accession>
<dbReference type="EMBL" id="ASHM01110592">
    <property type="protein sequence ID" value="PNX69942.1"/>
    <property type="molecule type" value="Genomic_DNA"/>
</dbReference>
<reference evidence="2 3" key="2">
    <citation type="journal article" date="2017" name="Front. Plant Sci.">
        <title>Gene Classification and Mining of Molecular Markers Useful in Red Clover (Trifolium pratense) Breeding.</title>
        <authorList>
            <person name="Istvanek J."/>
            <person name="Dluhosova J."/>
            <person name="Dluhos P."/>
            <person name="Patkova L."/>
            <person name="Nedelnik J."/>
            <person name="Repkova J."/>
        </authorList>
    </citation>
    <scope>NUCLEOTIDE SEQUENCE [LARGE SCALE GENOMIC DNA]</scope>
    <source>
        <strain evidence="3">cv. Tatra</strain>
        <tissue evidence="2">Young leaves</tissue>
    </source>
</reference>
<feature type="region of interest" description="Disordered" evidence="1">
    <location>
        <begin position="1"/>
        <end position="33"/>
    </location>
</feature>
<dbReference type="AlphaFoldDB" id="A0A2K3KUH5"/>
<comment type="caution">
    <text evidence="2">The sequence shown here is derived from an EMBL/GenBank/DDBJ whole genome shotgun (WGS) entry which is preliminary data.</text>
</comment>
<evidence type="ECO:0000313" key="3">
    <source>
        <dbReference type="Proteomes" id="UP000236291"/>
    </source>
</evidence>
<protein>
    <submittedName>
        <fullName evidence="2">Uncharacterized protein</fullName>
    </submittedName>
</protein>
<evidence type="ECO:0000313" key="2">
    <source>
        <dbReference type="EMBL" id="PNX69942.1"/>
    </source>
</evidence>
<dbReference type="Proteomes" id="UP000236291">
    <property type="component" value="Unassembled WGS sequence"/>
</dbReference>
<gene>
    <name evidence="2" type="ORF">L195_g056996</name>
</gene>
<sequence length="44" mass="5063">AAGTAAGIAPTRWLTAATDESSSERMNRPREKEKKREFYEFFRV</sequence>
<name>A0A2K3KUH5_TRIPR</name>
<feature type="compositionally biased region" description="Basic and acidic residues" evidence="1">
    <location>
        <begin position="22"/>
        <end position="33"/>
    </location>
</feature>
<reference evidence="2 3" key="1">
    <citation type="journal article" date="2014" name="Am. J. Bot.">
        <title>Genome assembly and annotation for red clover (Trifolium pratense; Fabaceae).</title>
        <authorList>
            <person name="Istvanek J."/>
            <person name="Jaros M."/>
            <person name="Krenek A."/>
            <person name="Repkova J."/>
        </authorList>
    </citation>
    <scope>NUCLEOTIDE SEQUENCE [LARGE SCALE GENOMIC DNA]</scope>
    <source>
        <strain evidence="3">cv. Tatra</strain>
        <tissue evidence="2">Young leaves</tissue>
    </source>
</reference>
<evidence type="ECO:0000256" key="1">
    <source>
        <dbReference type="SAM" id="MobiDB-lite"/>
    </source>
</evidence>
<organism evidence="2 3">
    <name type="scientific">Trifolium pratense</name>
    <name type="common">Red clover</name>
    <dbReference type="NCBI Taxonomy" id="57577"/>
    <lineage>
        <taxon>Eukaryota</taxon>
        <taxon>Viridiplantae</taxon>
        <taxon>Streptophyta</taxon>
        <taxon>Embryophyta</taxon>
        <taxon>Tracheophyta</taxon>
        <taxon>Spermatophyta</taxon>
        <taxon>Magnoliopsida</taxon>
        <taxon>eudicotyledons</taxon>
        <taxon>Gunneridae</taxon>
        <taxon>Pentapetalae</taxon>
        <taxon>rosids</taxon>
        <taxon>fabids</taxon>
        <taxon>Fabales</taxon>
        <taxon>Fabaceae</taxon>
        <taxon>Papilionoideae</taxon>
        <taxon>50 kb inversion clade</taxon>
        <taxon>NPAAA clade</taxon>
        <taxon>Hologalegina</taxon>
        <taxon>IRL clade</taxon>
        <taxon>Trifolieae</taxon>
        <taxon>Trifolium</taxon>
    </lineage>
</organism>
<feature type="non-terminal residue" evidence="2">
    <location>
        <position position="1"/>
    </location>
</feature>